<feature type="binding site" evidence="7">
    <location>
        <position position="411"/>
    </location>
    <ligand>
        <name>ATP</name>
        <dbReference type="ChEBI" id="CHEBI:30616"/>
    </ligand>
</feature>
<keyword evidence="10" id="KW-0418">Kinase</keyword>
<dbReference type="InterPro" id="IPR036568">
    <property type="entry name" value="GGCT-like_sf"/>
</dbReference>
<keyword evidence="4" id="KW-1015">Disulfide bond</keyword>
<feature type="domain" description="FAM20 C-terminal" evidence="9">
    <location>
        <begin position="311"/>
        <end position="509"/>
    </location>
</feature>
<dbReference type="Proteomes" id="UP000053268">
    <property type="component" value="Unassembled WGS sequence"/>
</dbReference>
<evidence type="ECO:0000313" key="11">
    <source>
        <dbReference type="Proteomes" id="UP000053268"/>
    </source>
</evidence>
<evidence type="ECO:0000313" key="10">
    <source>
        <dbReference type="EMBL" id="KPI95003.1"/>
    </source>
</evidence>
<dbReference type="GO" id="GO:0046872">
    <property type="term" value="F:metal ion binding"/>
    <property type="evidence" value="ECO:0007669"/>
    <property type="project" value="UniProtKB-KW"/>
</dbReference>
<evidence type="ECO:0000256" key="2">
    <source>
        <dbReference type="ARBA" id="ARBA00006557"/>
    </source>
</evidence>
<organism evidence="10 11">
    <name type="scientific">Papilio xuthus</name>
    <name type="common">Asian swallowtail butterfly</name>
    <dbReference type="NCBI Taxonomy" id="66420"/>
    <lineage>
        <taxon>Eukaryota</taxon>
        <taxon>Metazoa</taxon>
        <taxon>Ecdysozoa</taxon>
        <taxon>Arthropoda</taxon>
        <taxon>Hexapoda</taxon>
        <taxon>Insecta</taxon>
        <taxon>Pterygota</taxon>
        <taxon>Neoptera</taxon>
        <taxon>Endopterygota</taxon>
        <taxon>Lepidoptera</taxon>
        <taxon>Glossata</taxon>
        <taxon>Ditrysia</taxon>
        <taxon>Papilionoidea</taxon>
        <taxon>Papilionidae</taxon>
        <taxon>Papilioninae</taxon>
        <taxon>Papilio</taxon>
    </lineage>
</organism>
<dbReference type="InterPro" id="IPR024869">
    <property type="entry name" value="FAM20"/>
</dbReference>
<keyword evidence="8" id="KW-0479">Metal-binding</keyword>
<evidence type="ECO:0000256" key="6">
    <source>
        <dbReference type="PIRSR" id="PIRSR624869-1"/>
    </source>
</evidence>
<dbReference type="Gene3D" id="3.10.490.10">
    <property type="entry name" value="Gamma-glutamyl cyclotransferase-like"/>
    <property type="match status" value="1"/>
</dbReference>
<dbReference type="STRING" id="66420.A0A194PPV6"/>
<dbReference type="InterPro" id="IPR009581">
    <property type="entry name" value="FAM20_C"/>
</dbReference>
<sequence>MLDRRIHLRNPTAEFYSPAVLKGYRLDFNLYVPSWRGAAATIVTDPGSSVWGAVWIIERKQMYRLDEQEGVHLRWYIPINVTVTTPQGRDLIARTYRESILLPKLSEGETLPPARRPSNTYLQVMILGAYEAGLPPQYIGYLHTFPTNGRIADSHIRNKLGYPFNVSDLISLFNSSAGTNSKDVLYETEKWVSDESLFPHTNGAPGQILQAIQNSQIALVDNAPKGTQLKLLLLLEGKQKLYFKPKRYELDNVIKGKIYAGYDRHNSEVFAYYLAMVLNFKWIAPSVIRKIHIDKDIVPKATLALNKTMVKNESGSTCIYGKCFYCKRNETVCPDQNGEIEGAAILYLDRQFKIHKSPWRRSYTTRKMEWEEDNNFCKKVIGTLSLKRILNLIDVAVFDFLIQNGDRHRYEVYKDQIVLLDNGKGLGNPTVDELDILAPLYQCCMLSSKTWQNLELLSGGSLSETIELLAGYQGNKLATEEHFKAVDRRLMKIYATVQYCIGKYGSTKVLKKN</sequence>
<dbReference type="PANTHER" id="PTHR12450:SF14">
    <property type="entry name" value="GLYCOSAMINOGLYCAN XYLOSYLKINASE"/>
    <property type="match status" value="1"/>
</dbReference>
<dbReference type="GO" id="GO:0005794">
    <property type="term" value="C:Golgi apparatus"/>
    <property type="evidence" value="ECO:0007669"/>
    <property type="project" value="UniProtKB-SubCell"/>
</dbReference>
<evidence type="ECO:0000256" key="5">
    <source>
        <dbReference type="ARBA" id="ARBA00023180"/>
    </source>
</evidence>
<dbReference type="Pfam" id="PF06702">
    <property type="entry name" value="Fam20C"/>
    <property type="match status" value="1"/>
</dbReference>
<comment type="subcellular location">
    <subcellularLocation>
        <location evidence="1">Golgi apparatus</location>
    </subcellularLocation>
</comment>
<keyword evidence="3" id="KW-0333">Golgi apparatus</keyword>
<evidence type="ECO:0000256" key="4">
    <source>
        <dbReference type="ARBA" id="ARBA00023157"/>
    </source>
</evidence>
<dbReference type="PANTHER" id="PTHR12450">
    <property type="entry name" value="DENTIN MATRIX PROTEIN 4 PROTEIN FAM20"/>
    <property type="match status" value="1"/>
</dbReference>
<keyword evidence="11" id="KW-1185">Reference proteome</keyword>
<evidence type="ECO:0000256" key="8">
    <source>
        <dbReference type="PIRSR" id="PIRSR624869-3"/>
    </source>
</evidence>
<accession>A0A194PPV6</accession>
<evidence type="ECO:0000259" key="9">
    <source>
        <dbReference type="Pfam" id="PF06702"/>
    </source>
</evidence>
<dbReference type="CDD" id="cd06661">
    <property type="entry name" value="GGCT_like"/>
    <property type="match status" value="1"/>
</dbReference>
<keyword evidence="5" id="KW-0325">Glycoprotein</keyword>
<keyword evidence="7" id="KW-0547">Nucleotide-binding</keyword>
<feature type="binding site" evidence="7">
    <location>
        <position position="228"/>
    </location>
    <ligand>
        <name>ATP</name>
        <dbReference type="ChEBI" id="CHEBI:30616"/>
    </ligand>
</feature>
<dbReference type="AlphaFoldDB" id="A0A194PPV6"/>
<keyword evidence="10" id="KW-0808">Transferase</keyword>
<evidence type="ECO:0000256" key="3">
    <source>
        <dbReference type="ARBA" id="ARBA00023034"/>
    </source>
</evidence>
<dbReference type="EMBL" id="KQ459597">
    <property type="protein sequence ID" value="KPI95003.1"/>
    <property type="molecule type" value="Genomic_DNA"/>
</dbReference>
<name>A0A194PPV6_PAPXU</name>
<comment type="similarity">
    <text evidence="2">Belongs to the FAM20 family.</text>
</comment>
<reference evidence="10 11" key="1">
    <citation type="journal article" date="2015" name="Nat. Commun.">
        <title>Outbred genome sequencing and CRISPR/Cas9 gene editing in butterflies.</title>
        <authorList>
            <person name="Li X."/>
            <person name="Fan D."/>
            <person name="Zhang W."/>
            <person name="Liu G."/>
            <person name="Zhang L."/>
            <person name="Zhao L."/>
            <person name="Fang X."/>
            <person name="Chen L."/>
            <person name="Dong Y."/>
            <person name="Chen Y."/>
            <person name="Ding Y."/>
            <person name="Zhao R."/>
            <person name="Feng M."/>
            <person name="Zhu Y."/>
            <person name="Feng Y."/>
            <person name="Jiang X."/>
            <person name="Zhu D."/>
            <person name="Xiang H."/>
            <person name="Feng X."/>
            <person name="Li S."/>
            <person name="Wang J."/>
            <person name="Zhang G."/>
            <person name="Kronforst M.R."/>
            <person name="Wang W."/>
        </authorList>
    </citation>
    <scope>NUCLEOTIDE SEQUENCE [LARGE SCALE GENOMIC DNA]</scope>
    <source>
        <strain evidence="10">Ya'a_city_454_Px</strain>
        <tissue evidence="10">Whole body</tissue>
    </source>
</reference>
<keyword evidence="8" id="KW-0464">Manganese</keyword>
<dbReference type="GO" id="GO:0016773">
    <property type="term" value="F:phosphotransferase activity, alcohol group as acceptor"/>
    <property type="evidence" value="ECO:0007669"/>
    <property type="project" value="TreeGrafter"/>
</dbReference>
<feature type="binding site" evidence="7">
    <location>
        <begin position="345"/>
        <end position="348"/>
    </location>
    <ligand>
        <name>ATP</name>
        <dbReference type="ChEBI" id="CHEBI:30616"/>
    </ligand>
</feature>
<gene>
    <name evidence="10" type="ORF">RR46_12007</name>
</gene>
<feature type="active site" evidence="6">
    <location>
        <position position="406"/>
    </location>
</feature>
<proteinExistence type="inferred from homology"/>
<dbReference type="GO" id="GO:0016301">
    <property type="term" value="F:kinase activity"/>
    <property type="evidence" value="ECO:0007669"/>
    <property type="project" value="UniProtKB-KW"/>
</dbReference>
<dbReference type="GO" id="GO:0005524">
    <property type="term" value="F:ATP binding"/>
    <property type="evidence" value="ECO:0007669"/>
    <property type="project" value="UniProtKB-KW"/>
</dbReference>
<feature type="binding site" evidence="8">
    <location>
        <position position="263"/>
    </location>
    <ligand>
        <name>Mn(2+)</name>
        <dbReference type="ChEBI" id="CHEBI:29035"/>
    </ligand>
</feature>
<keyword evidence="7" id="KW-0067">ATP-binding</keyword>
<feature type="binding site" evidence="8">
    <location>
        <position position="421"/>
    </location>
    <ligand>
        <name>Mn(2+)</name>
        <dbReference type="ChEBI" id="CHEBI:29035"/>
    </ligand>
</feature>
<dbReference type="SUPFAM" id="SSF110857">
    <property type="entry name" value="Gamma-glutamyl cyclotransferase-like"/>
    <property type="match status" value="1"/>
</dbReference>
<feature type="binding site" evidence="7">
    <location>
        <position position="421"/>
    </location>
    <ligand>
        <name>ATP</name>
        <dbReference type="ChEBI" id="CHEBI:30616"/>
    </ligand>
</feature>
<comment type="cofactor">
    <cofactor evidence="8">
        <name>Mn(2+)</name>
        <dbReference type="ChEBI" id="CHEBI:29035"/>
    </cofactor>
</comment>
<dbReference type="Pfam" id="PF13772">
    <property type="entry name" value="AIG2_2"/>
    <property type="match status" value="1"/>
</dbReference>
<protein>
    <submittedName>
        <fullName evidence="10">Glycosaminoglycan xylosylkinase</fullName>
    </submittedName>
</protein>
<dbReference type="InterPro" id="IPR013024">
    <property type="entry name" value="GGCT-like"/>
</dbReference>
<evidence type="ECO:0000256" key="7">
    <source>
        <dbReference type="PIRSR" id="PIRSR624869-2"/>
    </source>
</evidence>
<feature type="binding site" evidence="7">
    <location>
        <position position="244"/>
    </location>
    <ligand>
        <name>ATP</name>
        <dbReference type="ChEBI" id="CHEBI:30616"/>
    </ligand>
</feature>
<evidence type="ECO:0000256" key="1">
    <source>
        <dbReference type="ARBA" id="ARBA00004555"/>
    </source>
</evidence>